<keyword evidence="3" id="KW-0479">Metal-binding</keyword>
<dbReference type="eggNOG" id="COG0437">
    <property type="taxonomic scope" value="Bacteria"/>
</dbReference>
<dbReference type="EMBL" id="CM001402">
    <property type="protein sequence ID" value="EHO41228.1"/>
    <property type="molecule type" value="Genomic_DNA"/>
</dbReference>
<dbReference type="InterPro" id="IPR017896">
    <property type="entry name" value="4Fe4S_Fe-S-bd"/>
</dbReference>
<dbReference type="KEGG" id="caby:Cabys_329"/>
<evidence type="ECO:0000313" key="10">
    <source>
        <dbReference type="Proteomes" id="UP000004671"/>
    </source>
</evidence>
<evidence type="ECO:0000259" key="7">
    <source>
        <dbReference type="PROSITE" id="PS51379"/>
    </source>
</evidence>
<sequence precursor="true">MSQTRRSFLKAISVASLTAISPKKSHATPKNVLSDDRFGVLVDTTVCIGCRQCEYACKVEHGMEAGNLDDYQDRSVFQTMRRPDHTALTVVNAYKADNPEQQETTVKVQCMHCDHPACVSACIVGAFTKQENGAVIWDESRCIGCRYCMVACPFQVPAFEYHKAIEPKILKCDFCYDRRTSKGKMPACVEICPTEALTFGKRYELIQVAHERIRKQPERYIDHVFGEHEVAGTSWLYLAGQDFLKLDFPDVGTDPAPGATEPIQHAIFKFFVPPVALYALLGGIMWLGKQTREEEE</sequence>
<evidence type="ECO:0000256" key="1">
    <source>
        <dbReference type="ARBA" id="ARBA00004196"/>
    </source>
</evidence>
<keyword evidence="4" id="KW-0677">Repeat</keyword>
<accession>H1XR77</accession>
<dbReference type="InterPro" id="IPR017900">
    <property type="entry name" value="4Fe4S_Fe_S_CS"/>
</dbReference>
<dbReference type="InterPro" id="IPR051555">
    <property type="entry name" value="FDH_Electron_Transfer_Unit"/>
</dbReference>
<keyword evidence="5" id="KW-0408">Iron</keyword>
<dbReference type="SUPFAM" id="SSF54862">
    <property type="entry name" value="4Fe-4S ferredoxins"/>
    <property type="match status" value="1"/>
</dbReference>
<evidence type="ECO:0000313" key="8">
    <source>
        <dbReference type="EMBL" id="APF17080.1"/>
    </source>
</evidence>
<dbReference type="EMBL" id="CP018099">
    <property type="protein sequence ID" value="APF17080.1"/>
    <property type="molecule type" value="Genomic_DNA"/>
</dbReference>
<dbReference type="InterPro" id="IPR006311">
    <property type="entry name" value="TAT_signal"/>
</dbReference>
<proteinExistence type="predicted"/>
<dbReference type="InParanoid" id="H1XR77"/>
<dbReference type="PROSITE" id="PS51318">
    <property type="entry name" value="TAT"/>
    <property type="match status" value="1"/>
</dbReference>
<keyword evidence="2" id="KW-0004">4Fe-4S</keyword>
<keyword evidence="10" id="KW-1185">Reference proteome</keyword>
<dbReference type="Proteomes" id="UP000004671">
    <property type="component" value="Chromosome"/>
</dbReference>
<evidence type="ECO:0000256" key="5">
    <source>
        <dbReference type="ARBA" id="ARBA00023004"/>
    </source>
</evidence>
<name>H1XR77_CALAY</name>
<dbReference type="PROSITE" id="PS51379">
    <property type="entry name" value="4FE4S_FER_2"/>
    <property type="match status" value="2"/>
</dbReference>
<feature type="domain" description="4Fe-4S ferredoxin-type" evidence="7">
    <location>
        <begin position="38"/>
        <end position="68"/>
    </location>
</feature>
<dbReference type="CDD" id="cd10561">
    <property type="entry name" value="HybA_like"/>
    <property type="match status" value="1"/>
</dbReference>
<dbReference type="STRING" id="880073.Cabys_329"/>
<reference evidence="9 10" key="1">
    <citation type="submission" date="2011-09" db="EMBL/GenBank/DDBJ databases">
        <title>The permanent draft genome of Caldithrix abyssi DSM 13497.</title>
        <authorList>
            <consortium name="US DOE Joint Genome Institute (JGI-PGF)"/>
            <person name="Lucas S."/>
            <person name="Han J."/>
            <person name="Lapidus A."/>
            <person name="Bruce D."/>
            <person name="Goodwin L."/>
            <person name="Pitluck S."/>
            <person name="Peters L."/>
            <person name="Kyrpides N."/>
            <person name="Mavromatis K."/>
            <person name="Ivanova N."/>
            <person name="Mikhailova N."/>
            <person name="Chertkov O."/>
            <person name="Detter J.C."/>
            <person name="Tapia R."/>
            <person name="Han C."/>
            <person name="Land M."/>
            <person name="Hauser L."/>
            <person name="Markowitz V."/>
            <person name="Cheng J.-F."/>
            <person name="Hugenholtz P."/>
            <person name="Woyke T."/>
            <person name="Wu D."/>
            <person name="Spring S."/>
            <person name="Brambilla E."/>
            <person name="Klenk H.-P."/>
            <person name="Eisen J.A."/>
        </authorList>
    </citation>
    <scope>NUCLEOTIDE SEQUENCE [LARGE SCALE GENOMIC DNA]</scope>
    <source>
        <strain evidence="9 10">DSM 13497</strain>
    </source>
</reference>
<dbReference type="GO" id="GO:0030313">
    <property type="term" value="C:cell envelope"/>
    <property type="evidence" value="ECO:0007669"/>
    <property type="project" value="UniProtKB-SubCell"/>
</dbReference>
<evidence type="ECO:0000313" key="11">
    <source>
        <dbReference type="Proteomes" id="UP000183868"/>
    </source>
</evidence>
<dbReference type="Pfam" id="PF13247">
    <property type="entry name" value="Fer4_11"/>
    <property type="match status" value="1"/>
</dbReference>
<organism evidence="9 10">
    <name type="scientific">Caldithrix abyssi DSM 13497</name>
    <dbReference type="NCBI Taxonomy" id="880073"/>
    <lineage>
        <taxon>Bacteria</taxon>
        <taxon>Pseudomonadati</taxon>
        <taxon>Calditrichota</taxon>
        <taxon>Calditrichia</taxon>
        <taxon>Calditrichales</taxon>
        <taxon>Calditrichaceae</taxon>
        <taxon>Caldithrix</taxon>
    </lineage>
</organism>
<comment type="subcellular location">
    <subcellularLocation>
        <location evidence="1">Cell envelope</location>
    </subcellularLocation>
</comment>
<dbReference type="FunCoup" id="H1XR77">
    <property type="interactions" value="38"/>
</dbReference>
<evidence type="ECO:0000256" key="2">
    <source>
        <dbReference type="ARBA" id="ARBA00022485"/>
    </source>
</evidence>
<dbReference type="Proteomes" id="UP000183868">
    <property type="component" value="Chromosome"/>
</dbReference>
<dbReference type="HOGENOM" id="CLU_043374_0_0_0"/>
<feature type="domain" description="4Fe-4S ferredoxin-type" evidence="7">
    <location>
        <begin position="133"/>
        <end position="162"/>
    </location>
</feature>
<dbReference type="PANTHER" id="PTHR43545:SF4">
    <property type="entry name" value="IRON-SULFUR PROTEIN"/>
    <property type="match status" value="1"/>
</dbReference>
<dbReference type="RefSeq" id="WP_006928309.1">
    <property type="nucleotide sequence ID" value="NZ_CM001402.1"/>
</dbReference>
<protein>
    <submittedName>
        <fullName evidence="9">4Fe-4S ferredoxin iron-sulfur binding domain-containing protein</fullName>
    </submittedName>
    <submittedName>
        <fullName evidence="8">Fe-S-cluster-containing dehydrogenase component</fullName>
    </submittedName>
</protein>
<evidence type="ECO:0000256" key="3">
    <source>
        <dbReference type="ARBA" id="ARBA00022723"/>
    </source>
</evidence>
<dbReference type="PANTHER" id="PTHR43545">
    <property type="entry name" value="FORMATE DEHYDROGENASE, NITRATE-INDUCIBLE, IRON-SULFUR SUBUNIT"/>
    <property type="match status" value="1"/>
</dbReference>
<dbReference type="Gene3D" id="3.30.70.20">
    <property type="match status" value="2"/>
</dbReference>
<dbReference type="PaxDb" id="880073-Calab_1608"/>
<gene>
    <name evidence="8" type="ORF">Cabys_329</name>
    <name evidence="9" type="ORF">Calab_1608</name>
</gene>
<evidence type="ECO:0000256" key="4">
    <source>
        <dbReference type="ARBA" id="ARBA00022737"/>
    </source>
</evidence>
<dbReference type="AlphaFoldDB" id="H1XR77"/>
<evidence type="ECO:0000313" key="9">
    <source>
        <dbReference type="EMBL" id="EHO41228.1"/>
    </source>
</evidence>
<dbReference type="GO" id="GO:0051539">
    <property type="term" value="F:4 iron, 4 sulfur cluster binding"/>
    <property type="evidence" value="ECO:0007669"/>
    <property type="project" value="UniProtKB-KW"/>
</dbReference>
<dbReference type="PROSITE" id="PS00198">
    <property type="entry name" value="4FE4S_FER_1"/>
    <property type="match status" value="1"/>
</dbReference>
<keyword evidence="6" id="KW-0411">Iron-sulfur</keyword>
<dbReference type="GO" id="GO:0046872">
    <property type="term" value="F:metal ion binding"/>
    <property type="evidence" value="ECO:0007669"/>
    <property type="project" value="UniProtKB-KW"/>
</dbReference>
<evidence type="ECO:0000256" key="6">
    <source>
        <dbReference type="ARBA" id="ARBA00023014"/>
    </source>
</evidence>
<reference evidence="8 11" key="2">
    <citation type="submission" date="2016-11" db="EMBL/GenBank/DDBJ databases">
        <title>Genomic analysis of Caldithrix abyssi and proposal of a novel bacterial phylum Caldithrichaeota.</title>
        <authorList>
            <person name="Kublanov I."/>
            <person name="Sigalova O."/>
            <person name="Gavrilov S."/>
            <person name="Lebedinsky A."/>
            <person name="Ivanova N."/>
            <person name="Daum C."/>
            <person name="Reddy T."/>
            <person name="Klenk H.P."/>
            <person name="Goker M."/>
            <person name="Reva O."/>
            <person name="Miroshnichenko M."/>
            <person name="Kyprides N."/>
            <person name="Woyke T."/>
            <person name="Gelfand M."/>
        </authorList>
    </citation>
    <scope>NUCLEOTIDE SEQUENCE [LARGE SCALE GENOMIC DNA]</scope>
    <source>
        <strain evidence="8 11">LF13</strain>
    </source>
</reference>